<keyword evidence="4 6" id="KW-1133">Transmembrane helix</keyword>
<feature type="transmembrane region" description="Helical" evidence="6">
    <location>
        <begin position="33"/>
        <end position="56"/>
    </location>
</feature>
<accession>A0A9P2PTV0</accession>
<dbReference type="GO" id="GO:0042910">
    <property type="term" value="F:xenobiotic transmembrane transporter activity"/>
    <property type="evidence" value="ECO:0007669"/>
    <property type="project" value="InterPro"/>
</dbReference>
<evidence type="ECO:0000313" key="7">
    <source>
        <dbReference type="EMBL" id="EHR3607842.1"/>
    </source>
</evidence>
<feature type="transmembrane region" description="Helical" evidence="6">
    <location>
        <begin position="428"/>
        <end position="447"/>
    </location>
</feature>
<dbReference type="PANTHER" id="PTHR30250">
    <property type="entry name" value="PST FAMILY PREDICTED COLANIC ACID TRANSPORTER"/>
    <property type="match status" value="1"/>
</dbReference>
<dbReference type="InterPro" id="IPR050833">
    <property type="entry name" value="Poly_Biosynth_Transport"/>
</dbReference>
<name>A0A9P2PTV0_ECOLX</name>
<keyword evidence="2" id="KW-1003">Cell membrane</keyword>
<comment type="subcellular location">
    <subcellularLocation>
        <location evidence="1">Cell membrane</location>
        <topology evidence="1">Multi-pass membrane protein</topology>
    </subcellularLocation>
</comment>
<dbReference type="EMBL" id="ABAZXH010000011">
    <property type="protein sequence ID" value="EHR3607842.1"/>
    <property type="molecule type" value="Genomic_DNA"/>
</dbReference>
<feature type="transmembrane region" description="Helical" evidence="6">
    <location>
        <begin position="112"/>
        <end position="134"/>
    </location>
</feature>
<feature type="transmembrane region" description="Helical" evidence="6">
    <location>
        <begin position="375"/>
        <end position="398"/>
    </location>
</feature>
<dbReference type="Proteomes" id="UP000824725">
    <property type="component" value="Unassembled WGS sequence"/>
</dbReference>
<organism evidence="7 9">
    <name type="scientific">Escherichia coli O157</name>
    <dbReference type="NCBI Taxonomy" id="1045010"/>
    <lineage>
        <taxon>Bacteria</taxon>
        <taxon>Pseudomonadati</taxon>
        <taxon>Pseudomonadota</taxon>
        <taxon>Gammaproteobacteria</taxon>
        <taxon>Enterobacterales</taxon>
        <taxon>Enterobacteriaceae</taxon>
        <taxon>Escherichia</taxon>
    </lineage>
</organism>
<dbReference type="AlphaFoldDB" id="A0A9P2PTV0"/>
<reference evidence="7" key="1">
    <citation type="submission" date="2021-06" db="EMBL/GenBank/DDBJ databases">
        <authorList>
            <consortium name="GenomeTrakr network: Whole genome sequencing for foodborne pathogen traceback"/>
        </authorList>
    </citation>
    <scope>NUCLEOTIDE SEQUENCE</scope>
    <source>
        <strain evidence="8">RM4887</strain>
        <strain evidence="7">RM7481</strain>
    </source>
</reference>
<feature type="transmembrane region" description="Helical" evidence="6">
    <location>
        <begin position="253"/>
        <end position="273"/>
    </location>
</feature>
<evidence type="ECO:0000256" key="4">
    <source>
        <dbReference type="ARBA" id="ARBA00022989"/>
    </source>
</evidence>
<dbReference type="RefSeq" id="WP_000605693.1">
    <property type="nucleotide sequence ID" value="NZ_CP015831.1"/>
</dbReference>
<feature type="transmembrane region" description="Helical" evidence="6">
    <location>
        <begin position="340"/>
        <end position="363"/>
    </location>
</feature>
<evidence type="ECO:0000256" key="1">
    <source>
        <dbReference type="ARBA" id="ARBA00004651"/>
    </source>
</evidence>
<dbReference type="Proteomes" id="UP000695419">
    <property type="component" value="Unassembled WGS sequence"/>
</dbReference>
<keyword evidence="5 6" id="KW-0472">Membrane</keyword>
<dbReference type="Pfam" id="PF01554">
    <property type="entry name" value="MatE"/>
    <property type="match status" value="1"/>
</dbReference>
<evidence type="ECO:0000256" key="5">
    <source>
        <dbReference type="ARBA" id="ARBA00023136"/>
    </source>
</evidence>
<dbReference type="GO" id="GO:0015297">
    <property type="term" value="F:antiporter activity"/>
    <property type="evidence" value="ECO:0007669"/>
    <property type="project" value="InterPro"/>
</dbReference>
<dbReference type="EMBL" id="ABCGCG010000017">
    <property type="protein sequence ID" value="EIA9700609.1"/>
    <property type="molecule type" value="Genomic_DNA"/>
</dbReference>
<sequence>MIMNKIKKILKFCTLKKYDTSSALGREQERYRIISLSVISSLISKILSLLSLILTVSLTLPYLGQERFGVWMTITSLGAALTFLDLGIGNALTNRIAHSFACGKNLKMSRQISGGLTLLAGLSFVITAICYITSGMIDWQLVIKGINENVYAELQHSIKVFVIIFGLGIYSNGVQKVYMGIQKAYISNIVNAIFILLSIITLVISSKLHAGLPVLIVSTLGIQYISGIYLTINLIIKRLIKFTKVNIHAKREAPYLILNGFFFFILQLGTLATWSGDNFIISITLGVTYVAVFSITQRLFQISTVPLTIYNIPLWAAYADAHARNDTQFIKKTLRTSLKIVGISSFLLAFILVVFGSEVVNIWTEGKIQVPRTFIIAYALWSVIDAFSNTFASFLNGLNIVKQQMLAVVTLILIAIPAKYIIVSHFGLTVMLYCFIFIYIVNYFIWYKCSFKKHIDRQLNIRG</sequence>
<keyword evidence="3 6" id="KW-0812">Transmembrane</keyword>
<protein>
    <submittedName>
        <fullName evidence="7">O157 family O-antigen flippase</fullName>
    </submittedName>
</protein>
<proteinExistence type="predicted"/>
<feature type="transmembrane region" description="Helical" evidence="6">
    <location>
        <begin position="279"/>
        <end position="300"/>
    </location>
</feature>
<evidence type="ECO:0000256" key="6">
    <source>
        <dbReference type="SAM" id="Phobius"/>
    </source>
</evidence>
<evidence type="ECO:0000313" key="8">
    <source>
        <dbReference type="EMBL" id="EIA9700609.1"/>
    </source>
</evidence>
<feature type="transmembrane region" description="Helical" evidence="6">
    <location>
        <begin position="210"/>
        <end position="232"/>
    </location>
</feature>
<dbReference type="GO" id="GO:0005886">
    <property type="term" value="C:plasma membrane"/>
    <property type="evidence" value="ECO:0007669"/>
    <property type="project" value="UniProtKB-SubCell"/>
</dbReference>
<comment type="caution">
    <text evidence="7">The sequence shown here is derived from an EMBL/GenBank/DDBJ whole genome shotgun (WGS) entry which is preliminary data.</text>
</comment>
<feature type="transmembrane region" description="Helical" evidence="6">
    <location>
        <begin position="185"/>
        <end position="204"/>
    </location>
</feature>
<gene>
    <name evidence="7" type="primary">wzx</name>
    <name evidence="8" type="ORF">K7324_003400</name>
    <name evidence="7" type="ORF">KTM58_003016</name>
</gene>
<dbReference type="InterPro" id="IPR002528">
    <property type="entry name" value="MATE_fam"/>
</dbReference>
<evidence type="ECO:0000313" key="9">
    <source>
        <dbReference type="Proteomes" id="UP000695419"/>
    </source>
</evidence>
<evidence type="ECO:0000256" key="3">
    <source>
        <dbReference type="ARBA" id="ARBA00022692"/>
    </source>
</evidence>
<feature type="transmembrane region" description="Helical" evidence="6">
    <location>
        <begin position="405"/>
        <end position="422"/>
    </location>
</feature>
<feature type="transmembrane region" description="Helical" evidence="6">
    <location>
        <begin position="68"/>
        <end position="92"/>
    </location>
</feature>
<evidence type="ECO:0000256" key="2">
    <source>
        <dbReference type="ARBA" id="ARBA00022475"/>
    </source>
</evidence>
<feature type="transmembrane region" description="Helical" evidence="6">
    <location>
        <begin position="154"/>
        <end position="173"/>
    </location>
</feature>
<dbReference type="PANTHER" id="PTHR30250:SF26">
    <property type="entry name" value="PSMA PROTEIN"/>
    <property type="match status" value="1"/>
</dbReference>